<evidence type="ECO:0000256" key="1">
    <source>
        <dbReference type="SAM" id="Phobius"/>
    </source>
</evidence>
<name>A0A0V0H1W5_SOLCH</name>
<organism evidence="2">
    <name type="scientific">Solanum chacoense</name>
    <name type="common">Chaco potato</name>
    <dbReference type="NCBI Taxonomy" id="4108"/>
    <lineage>
        <taxon>Eukaryota</taxon>
        <taxon>Viridiplantae</taxon>
        <taxon>Streptophyta</taxon>
        <taxon>Embryophyta</taxon>
        <taxon>Tracheophyta</taxon>
        <taxon>Spermatophyta</taxon>
        <taxon>Magnoliopsida</taxon>
        <taxon>eudicotyledons</taxon>
        <taxon>Gunneridae</taxon>
        <taxon>Pentapetalae</taxon>
        <taxon>asterids</taxon>
        <taxon>lamiids</taxon>
        <taxon>Solanales</taxon>
        <taxon>Solanaceae</taxon>
        <taxon>Solanoideae</taxon>
        <taxon>Solaneae</taxon>
        <taxon>Solanum</taxon>
    </lineage>
</organism>
<protein>
    <submittedName>
        <fullName evidence="2">Putative ovule protein</fullName>
    </submittedName>
</protein>
<accession>A0A0V0H1W5</accession>
<evidence type="ECO:0000313" key="2">
    <source>
        <dbReference type="EMBL" id="JAP14385.1"/>
    </source>
</evidence>
<feature type="transmembrane region" description="Helical" evidence="1">
    <location>
        <begin position="44"/>
        <end position="69"/>
    </location>
</feature>
<keyword evidence="1" id="KW-1133">Transmembrane helix</keyword>
<dbReference type="AlphaFoldDB" id="A0A0V0H1W5"/>
<reference evidence="2" key="1">
    <citation type="submission" date="2015-12" db="EMBL/GenBank/DDBJ databases">
        <title>Gene expression during late stages of embryo sac development: a critical building block for successful pollen-pistil interactions.</title>
        <authorList>
            <person name="Liu Y."/>
            <person name="Joly V."/>
            <person name="Sabar M."/>
            <person name="Matton D.P."/>
        </authorList>
    </citation>
    <scope>NUCLEOTIDE SEQUENCE</scope>
</reference>
<keyword evidence="1" id="KW-0812">Transmembrane</keyword>
<dbReference type="EMBL" id="GEDG01026641">
    <property type="protein sequence ID" value="JAP14385.1"/>
    <property type="molecule type" value="Transcribed_RNA"/>
</dbReference>
<keyword evidence="1" id="KW-0472">Membrane</keyword>
<proteinExistence type="predicted"/>
<sequence length="76" mass="8890">MWFGCEMLVIWVDNEPREKKGIYCVPSMLAKRSKVVTKRHGVKVYFLLFFVTDFICCLFSSNKLIVVILKCVKLVQ</sequence>